<dbReference type="Proteomes" id="UP001154265">
    <property type="component" value="Unassembled WGS sequence"/>
</dbReference>
<dbReference type="EMBL" id="JAKKUT010000006">
    <property type="protein sequence ID" value="MDG2991987.1"/>
    <property type="molecule type" value="Genomic_DNA"/>
</dbReference>
<evidence type="ECO:0000313" key="2">
    <source>
        <dbReference type="Proteomes" id="UP001154265"/>
    </source>
</evidence>
<dbReference type="RefSeq" id="WP_277867916.1">
    <property type="nucleotide sequence ID" value="NZ_JAKKUT010000006.1"/>
</dbReference>
<reference evidence="1" key="1">
    <citation type="journal article" date="2022" name="Genome Biol. Evol.">
        <title>A New Gene Family Diagnostic for Intracellular Biomineralization of Amorphous Ca Carbonates by Cyanobacteria.</title>
        <authorList>
            <person name="Benzerara K."/>
            <person name="Duprat E."/>
            <person name="Bitard-Feildel T."/>
            <person name="Caumes G."/>
            <person name="Cassier-Chauvat C."/>
            <person name="Chauvat F."/>
            <person name="Dezi M."/>
            <person name="Diop S.I."/>
            <person name="Gaschignard G."/>
            <person name="Gorgen S."/>
            <person name="Gugger M."/>
            <person name="Lopez-Garcia P."/>
            <person name="Millet M."/>
            <person name="Skouri-Panet F."/>
            <person name="Moreira D."/>
            <person name="Callebaut I."/>
        </authorList>
    </citation>
    <scope>NUCLEOTIDE SEQUENCE</scope>
    <source>
        <strain evidence="1">G9</strain>
    </source>
</reference>
<organism evidence="1 2">
    <name type="scientific">Candidatus Synechococcus calcipolaris G9</name>
    <dbReference type="NCBI Taxonomy" id="1497997"/>
    <lineage>
        <taxon>Bacteria</taxon>
        <taxon>Bacillati</taxon>
        <taxon>Cyanobacteriota</taxon>
        <taxon>Cyanophyceae</taxon>
        <taxon>Synechococcales</taxon>
        <taxon>Synechococcaceae</taxon>
        <taxon>Synechococcus</taxon>
    </lineage>
</organism>
<sequence length="239" mass="26895">MEIGALDKGDRLKSGLTKCVLLTEDSDTKPIKTILEASDFNINEMDVWSYEGCSKVDTALVLAAFIKENAPATKILLHRDRDYLTQSEAEEFKSKIEAANISCFLTTATDAESHFLSSDHIHHLFPVISVERVTEIIEETTVWAKEKSIKKFINARTQAKFAAYYRGHESKPDAGEIAMAAMNLYDQDVVRYRHGKSVIGYLRNVLQQEIGGNIDLFQVTEHLAIQELKDIATAIWDVL</sequence>
<accession>A0ABT6F2E2</accession>
<name>A0ABT6F2E2_9SYNE</name>
<gene>
    <name evidence="1" type="ORF">L3556_13745</name>
</gene>
<protein>
    <recommendedName>
        <fullName evidence="3">DUF4435 domain-containing protein</fullName>
    </recommendedName>
</protein>
<evidence type="ECO:0000313" key="1">
    <source>
        <dbReference type="EMBL" id="MDG2991987.1"/>
    </source>
</evidence>
<comment type="caution">
    <text evidence="1">The sequence shown here is derived from an EMBL/GenBank/DDBJ whole genome shotgun (WGS) entry which is preliminary data.</text>
</comment>
<proteinExistence type="predicted"/>
<keyword evidence="2" id="KW-1185">Reference proteome</keyword>
<evidence type="ECO:0008006" key="3">
    <source>
        <dbReference type="Google" id="ProtNLM"/>
    </source>
</evidence>
<reference evidence="1" key="2">
    <citation type="submission" date="2022-01" db="EMBL/GenBank/DDBJ databases">
        <authorList>
            <person name="Zivanovic Y."/>
            <person name="Moreira D."/>
            <person name="Lopez-Garcia P."/>
        </authorList>
    </citation>
    <scope>NUCLEOTIDE SEQUENCE</scope>
    <source>
        <strain evidence="1">G9</strain>
    </source>
</reference>